<evidence type="ECO:0000313" key="1">
    <source>
        <dbReference type="EMBL" id="PIO73641.1"/>
    </source>
</evidence>
<dbReference type="AlphaFoldDB" id="A0A2G9UTS8"/>
<keyword evidence="2" id="KW-1185">Reference proteome</keyword>
<proteinExistence type="predicted"/>
<dbReference type="EMBL" id="KZ345414">
    <property type="protein sequence ID" value="PIO73641.1"/>
    <property type="molecule type" value="Genomic_DNA"/>
</dbReference>
<protein>
    <submittedName>
        <fullName evidence="1">Uncharacterized protein</fullName>
    </submittedName>
</protein>
<dbReference type="Proteomes" id="UP000230423">
    <property type="component" value="Unassembled WGS sequence"/>
</dbReference>
<reference evidence="1 2" key="1">
    <citation type="submission" date="2015-09" db="EMBL/GenBank/DDBJ databases">
        <title>Draft genome of the parasitic nematode Teladorsagia circumcincta isolate WARC Sus (inbred).</title>
        <authorList>
            <person name="Mitreva M."/>
        </authorList>
    </citation>
    <scope>NUCLEOTIDE SEQUENCE [LARGE SCALE GENOMIC DNA]</scope>
    <source>
        <strain evidence="1 2">S</strain>
    </source>
</reference>
<name>A0A2G9UTS8_TELCI</name>
<accession>A0A2G9UTS8</accession>
<evidence type="ECO:0000313" key="2">
    <source>
        <dbReference type="Proteomes" id="UP000230423"/>
    </source>
</evidence>
<dbReference type="OrthoDB" id="5849338at2759"/>
<sequence length="180" mass="20238">MEDQTLMVEIAPRAYIILISTMLACALCVATPHACPNPEWYTKFCLHMHEMYPDTEHGLISPKMSGLRARMQQHARNHGMQSDETGQKQPLRNEPRATIAMLGPAVHIMHQVWRGMAWVTDGIEDEEEEIRSSDKMEQGIDSYGSMAVKRLSIIPEASSYVRETGLRQSGEESYGGAPIH</sequence>
<gene>
    <name evidence="1" type="ORF">TELCIR_04387</name>
</gene>
<organism evidence="1 2">
    <name type="scientific">Teladorsagia circumcincta</name>
    <name type="common">Brown stomach worm</name>
    <name type="synonym">Ostertagia circumcincta</name>
    <dbReference type="NCBI Taxonomy" id="45464"/>
    <lineage>
        <taxon>Eukaryota</taxon>
        <taxon>Metazoa</taxon>
        <taxon>Ecdysozoa</taxon>
        <taxon>Nematoda</taxon>
        <taxon>Chromadorea</taxon>
        <taxon>Rhabditida</taxon>
        <taxon>Rhabditina</taxon>
        <taxon>Rhabditomorpha</taxon>
        <taxon>Strongyloidea</taxon>
        <taxon>Trichostrongylidae</taxon>
        <taxon>Teladorsagia</taxon>
    </lineage>
</organism>